<dbReference type="SMART" id="SM00829">
    <property type="entry name" value="PKS_ER"/>
    <property type="match status" value="1"/>
</dbReference>
<dbReference type="PANTHER" id="PTHR48106">
    <property type="entry name" value="QUINONE OXIDOREDUCTASE PIG3-RELATED"/>
    <property type="match status" value="1"/>
</dbReference>
<accession>A0A918EYY5</accession>
<dbReference type="Proteomes" id="UP000620156">
    <property type="component" value="Unassembled WGS sequence"/>
</dbReference>
<keyword evidence="5" id="KW-1185">Reference proteome</keyword>
<dbReference type="Pfam" id="PF08240">
    <property type="entry name" value="ADH_N"/>
    <property type="match status" value="1"/>
</dbReference>
<dbReference type="AlphaFoldDB" id="A0A918EYY5"/>
<feature type="domain" description="Enoyl reductase (ER)" evidence="3">
    <location>
        <begin position="39"/>
        <end position="345"/>
    </location>
</feature>
<proteinExistence type="predicted"/>
<dbReference type="GO" id="GO:0070402">
    <property type="term" value="F:NADPH binding"/>
    <property type="evidence" value="ECO:0007669"/>
    <property type="project" value="TreeGrafter"/>
</dbReference>
<evidence type="ECO:0000256" key="2">
    <source>
        <dbReference type="ARBA" id="ARBA00023002"/>
    </source>
</evidence>
<dbReference type="InterPro" id="IPR011032">
    <property type="entry name" value="GroES-like_sf"/>
</dbReference>
<keyword evidence="2" id="KW-0560">Oxidoreductase</keyword>
<dbReference type="PANTHER" id="PTHR48106:SF13">
    <property type="entry name" value="QUINONE OXIDOREDUCTASE-RELATED"/>
    <property type="match status" value="1"/>
</dbReference>
<dbReference type="CDD" id="cd05286">
    <property type="entry name" value="QOR2"/>
    <property type="match status" value="1"/>
</dbReference>
<dbReference type="Gene3D" id="3.40.50.720">
    <property type="entry name" value="NAD(P)-binding Rossmann-like Domain"/>
    <property type="match status" value="1"/>
</dbReference>
<dbReference type="InterPro" id="IPR013154">
    <property type="entry name" value="ADH-like_N"/>
</dbReference>
<dbReference type="SUPFAM" id="SSF51735">
    <property type="entry name" value="NAD(P)-binding Rossmann-fold domains"/>
    <property type="match status" value="1"/>
</dbReference>
<dbReference type="InterPro" id="IPR020843">
    <property type="entry name" value="ER"/>
</dbReference>
<dbReference type="InterPro" id="IPR002364">
    <property type="entry name" value="Quin_OxRdtase/zeta-crystal_CS"/>
</dbReference>
<reference evidence="4" key="1">
    <citation type="journal article" date="2014" name="Int. J. Syst. Evol. Microbiol.">
        <title>Complete genome sequence of Corynebacterium casei LMG S-19264T (=DSM 44701T), isolated from a smear-ripened cheese.</title>
        <authorList>
            <consortium name="US DOE Joint Genome Institute (JGI-PGF)"/>
            <person name="Walter F."/>
            <person name="Albersmeier A."/>
            <person name="Kalinowski J."/>
            <person name="Ruckert C."/>
        </authorList>
    </citation>
    <scope>NUCLEOTIDE SEQUENCE</scope>
    <source>
        <strain evidence="4">JCM 3131</strain>
    </source>
</reference>
<dbReference type="GO" id="GO:0008270">
    <property type="term" value="F:zinc ion binding"/>
    <property type="evidence" value="ECO:0007669"/>
    <property type="project" value="InterPro"/>
</dbReference>
<dbReference type="PROSITE" id="PS01162">
    <property type="entry name" value="QOR_ZETA_CRYSTAL"/>
    <property type="match status" value="1"/>
</dbReference>
<dbReference type="InterPro" id="IPR013149">
    <property type="entry name" value="ADH-like_C"/>
</dbReference>
<evidence type="ECO:0000313" key="5">
    <source>
        <dbReference type="Proteomes" id="UP000620156"/>
    </source>
</evidence>
<name>A0A918EYY5_9ACTN</name>
<keyword evidence="1" id="KW-0521">NADP</keyword>
<dbReference type="InterPro" id="IPR036291">
    <property type="entry name" value="NAD(P)-bd_dom_sf"/>
</dbReference>
<sequence>MRRRVAAPFLVAIEKVYLQVHFAKPSFGRMKAIVISEAGGPEVLQLQERLTPRPGPGEILVDVRVAGVNFFDVGIRRGRLAEVPGAEGAGVVVETGEGVHEFAPGDRVAWLTIDAHGSYAEQVVLPVDSVVAVPDAIDDETAAAVLLQGLTAHHHCTVCHPVQPGDVTLVHAAAGGVGLLLTQLIKARGGTVIGLVSRPEKVEIATAAGADHVVVSTGDAFVEPVRALTGGEGVHAVFDGAGGPTFAASLEVLRTHGTMVFYGPLIGDVPTIAMNEIPRSTRLTYGTLPDHIRTHEELATYAAELFALVERGELVVRIGGRYPLAEAARAHADIESRTTTGKLLLIP</sequence>
<dbReference type="SUPFAM" id="SSF50129">
    <property type="entry name" value="GroES-like"/>
    <property type="match status" value="1"/>
</dbReference>
<organism evidence="4 5">
    <name type="scientific">Streptomyces ruber</name>
    <dbReference type="NCBI Taxonomy" id="83378"/>
    <lineage>
        <taxon>Bacteria</taxon>
        <taxon>Bacillati</taxon>
        <taxon>Actinomycetota</taxon>
        <taxon>Actinomycetes</taxon>
        <taxon>Kitasatosporales</taxon>
        <taxon>Streptomycetaceae</taxon>
        <taxon>Streptomyces</taxon>
    </lineage>
</organism>
<evidence type="ECO:0000313" key="4">
    <source>
        <dbReference type="EMBL" id="GGQ88676.1"/>
    </source>
</evidence>
<reference evidence="4" key="2">
    <citation type="submission" date="2020-09" db="EMBL/GenBank/DDBJ databases">
        <authorList>
            <person name="Sun Q."/>
            <person name="Ohkuma M."/>
        </authorList>
    </citation>
    <scope>NUCLEOTIDE SEQUENCE</scope>
    <source>
        <strain evidence="4">JCM 3131</strain>
    </source>
</reference>
<protein>
    <submittedName>
        <fullName evidence="4">Alcohol dehydrogenase</fullName>
    </submittedName>
</protein>
<evidence type="ECO:0000256" key="1">
    <source>
        <dbReference type="ARBA" id="ARBA00022857"/>
    </source>
</evidence>
<dbReference type="GO" id="GO:0003960">
    <property type="term" value="F:quinone reductase (NADPH) activity"/>
    <property type="evidence" value="ECO:0007669"/>
    <property type="project" value="InterPro"/>
</dbReference>
<gene>
    <name evidence="4" type="ORF">GCM10010145_67670</name>
</gene>
<dbReference type="GO" id="GO:0005829">
    <property type="term" value="C:cytosol"/>
    <property type="evidence" value="ECO:0007669"/>
    <property type="project" value="TreeGrafter"/>
</dbReference>
<evidence type="ECO:0000259" key="3">
    <source>
        <dbReference type="SMART" id="SM00829"/>
    </source>
</evidence>
<dbReference type="Gene3D" id="3.90.180.10">
    <property type="entry name" value="Medium-chain alcohol dehydrogenases, catalytic domain"/>
    <property type="match status" value="1"/>
</dbReference>
<comment type="caution">
    <text evidence="4">The sequence shown here is derived from an EMBL/GenBank/DDBJ whole genome shotgun (WGS) entry which is preliminary data.</text>
</comment>
<dbReference type="EMBL" id="BMQK01000029">
    <property type="protein sequence ID" value="GGQ88676.1"/>
    <property type="molecule type" value="Genomic_DNA"/>
</dbReference>
<dbReference type="Pfam" id="PF00107">
    <property type="entry name" value="ADH_zinc_N"/>
    <property type="match status" value="1"/>
</dbReference>
<dbReference type="InterPro" id="IPR047618">
    <property type="entry name" value="QOR-like"/>
</dbReference>
<dbReference type="GO" id="GO:0035925">
    <property type="term" value="F:mRNA 3'-UTR AU-rich region binding"/>
    <property type="evidence" value="ECO:0007669"/>
    <property type="project" value="TreeGrafter"/>
</dbReference>